<dbReference type="Gene3D" id="2.40.10.10">
    <property type="entry name" value="Trypsin-like serine proteases"/>
    <property type="match status" value="1"/>
</dbReference>
<proteinExistence type="predicted"/>
<comment type="caution">
    <text evidence="4">The sequence shown here is derived from an EMBL/GenBank/DDBJ whole genome shotgun (WGS) entry which is preliminary data.</text>
</comment>
<accession>A0A9W8BP88</accession>
<keyword evidence="1" id="KW-1015">Disulfide bond</keyword>
<dbReference type="PROSITE" id="PS50240">
    <property type="entry name" value="TRYPSIN_DOM"/>
    <property type="match status" value="1"/>
</dbReference>
<evidence type="ECO:0000256" key="2">
    <source>
        <dbReference type="SAM" id="MobiDB-lite"/>
    </source>
</evidence>
<feature type="domain" description="Peptidase S1" evidence="3">
    <location>
        <begin position="12"/>
        <end position="284"/>
    </location>
</feature>
<dbReference type="InterPro" id="IPR001254">
    <property type="entry name" value="Trypsin_dom"/>
</dbReference>
<dbReference type="Proteomes" id="UP001150907">
    <property type="component" value="Unassembled WGS sequence"/>
</dbReference>
<keyword evidence="5" id="KW-1185">Reference proteome</keyword>
<dbReference type="SUPFAM" id="SSF50494">
    <property type="entry name" value="Trypsin-like serine proteases"/>
    <property type="match status" value="1"/>
</dbReference>
<dbReference type="EMBL" id="JANBQF010000004">
    <property type="protein sequence ID" value="KAJ2008470.1"/>
    <property type="molecule type" value="Genomic_DNA"/>
</dbReference>
<evidence type="ECO:0000313" key="5">
    <source>
        <dbReference type="Proteomes" id="UP001150907"/>
    </source>
</evidence>
<feature type="region of interest" description="Disordered" evidence="2">
    <location>
        <begin position="301"/>
        <end position="327"/>
    </location>
</feature>
<dbReference type="GO" id="GO:0004252">
    <property type="term" value="F:serine-type endopeptidase activity"/>
    <property type="evidence" value="ECO:0007669"/>
    <property type="project" value="InterPro"/>
</dbReference>
<evidence type="ECO:0000313" key="4">
    <source>
        <dbReference type="EMBL" id="KAJ2008470.1"/>
    </source>
</evidence>
<feature type="compositionally biased region" description="Low complexity" evidence="2">
    <location>
        <begin position="303"/>
        <end position="314"/>
    </location>
</feature>
<reference evidence="4" key="1">
    <citation type="submission" date="2022-07" db="EMBL/GenBank/DDBJ databases">
        <title>Phylogenomic reconstructions and comparative analyses of Kickxellomycotina fungi.</title>
        <authorList>
            <person name="Reynolds N.K."/>
            <person name="Stajich J.E."/>
            <person name="Barry K."/>
            <person name="Grigoriev I.V."/>
            <person name="Crous P."/>
            <person name="Smith M.E."/>
        </authorList>
    </citation>
    <scope>NUCLEOTIDE SEQUENCE</scope>
    <source>
        <strain evidence="4">IMI 214461</strain>
    </source>
</reference>
<dbReference type="InterPro" id="IPR009003">
    <property type="entry name" value="Peptidase_S1_PA"/>
</dbReference>
<sequence length="357" mass="35616">MKISTVALAAVATAGSGALGFEKYAISGSPAAAALTSVVANVVVQQTQGNGVVVCTGAFISPTVLLTSAKCVADPVSNKALASASVMVGQGSADSALAAASTNGAIDTQKLSAKGYFAPQSVFVHPGYNSIAFTDNVAVLVLAQPLANATSAKLIVTPSAATGASYTALGISLSVSAPSGNTPPRLEQLSLKVGSNSTCTGVWAPYAQLTNSLCLVPAKTSSNVCSSDAMLVKTAADNSVGLAGLLNIVAVKGEVPTAQCTTSGVVDFFTTFANYVSWLTQITPLKQSDFVSSAKYNYDSTGDQDLSSASQSASDSEDDAENSSLTHVESTHTSAAAGLKAAASLALLVSALAGSLI</sequence>
<gene>
    <name evidence="4" type="ORF">H4R26_000166</name>
</gene>
<dbReference type="InterPro" id="IPR043504">
    <property type="entry name" value="Peptidase_S1_PA_chymotrypsin"/>
</dbReference>
<evidence type="ECO:0000256" key="1">
    <source>
        <dbReference type="ARBA" id="ARBA00023157"/>
    </source>
</evidence>
<dbReference type="OrthoDB" id="6380398at2759"/>
<organism evidence="4 5">
    <name type="scientific">Coemansia thaxteri</name>
    <dbReference type="NCBI Taxonomy" id="2663907"/>
    <lineage>
        <taxon>Eukaryota</taxon>
        <taxon>Fungi</taxon>
        <taxon>Fungi incertae sedis</taxon>
        <taxon>Zoopagomycota</taxon>
        <taxon>Kickxellomycotina</taxon>
        <taxon>Kickxellomycetes</taxon>
        <taxon>Kickxellales</taxon>
        <taxon>Kickxellaceae</taxon>
        <taxon>Coemansia</taxon>
    </lineage>
</organism>
<name>A0A9W8BP88_9FUNG</name>
<protein>
    <recommendedName>
        <fullName evidence="3">Peptidase S1 domain-containing protein</fullName>
    </recommendedName>
</protein>
<dbReference type="PANTHER" id="PTHR24250:SF27">
    <property type="entry name" value="ELASTASE 2 LIKE"/>
    <property type="match status" value="1"/>
</dbReference>
<dbReference type="PANTHER" id="PTHR24250">
    <property type="entry name" value="CHYMOTRYPSIN-RELATED"/>
    <property type="match status" value="1"/>
</dbReference>
<evidence type="ECO:0000259" key="3">
    <source>
        <dbReference type="PROSITE" id="PS50240"/>
    </source>
</evidence>
<dbReference type="GO" id="GO:0006508">
    <property type="term" value="P:proteolysis"/>
    <property type="evidence" value="ECO:0007669"/>
    <property type="project" value="InterPro"/>
</dbReference>
<dbReference type="Pfam" id="PF00089">
    <property type="entry name" value="Trypsin"/>
    <property type="match status" value="1"/>
</dbReference>
<dbReference type="SMART" id="SM00020">
    <property type="entry name" value="Tryp_SPc"/>
    <property type="match status" value="1"/>
</dbReference>
<dbReference type="AlphaFoldDB" id="A0A9W8BP88"/>